<dbReference type="InterPro" id="IPR006311">
    <property type="entry name" value="TAT_signal"/>
</dbReference>
<keyword evidence="2" id="KW-1185">Reference proteome</keyword>
<dbReference type="Proteomes" id="UP001427805">
    <property type="component" value="Unassembled WGS sequence"/>
</dbReference>
<proteinExistence type="predicted"/>
<comment type="caution">
    <text evidence="1">The sequence shown here is derived from an EMBL/GenBank/DDBJ whole genome shotgun (WGS) entry which is preliminary data.</text>
</comment>
<evidence type="ECO:0000313" key="2">
    <source>
        <dbReference type="Proteomes" id="UP001427805"/>
    </source>
</evidence>
<evidence type="ECO:0008006" key="3">
    <source>
        <dbReference type="Google" id="ProtNLM"/>
    </source>
</evidence>
<organism evidence="1 2">
    <name type="scientific">Sphingomonas rustica</name>
    <dbReference type="NCBI Taxonomy" id="3103142"/>
    <lineage>
        <taxon>Bacteria</taxon>
        <taxon>Pseudomonadati</taxon>
        <taxon>Pseudomonadota</taxon>
        <taxon>Alphaproteobacteria</taxon>
        <taxon>Sphingomonadales</taxon>
        <taxon>Sphingomonadaceae</taxon>
        <taxon>Sphingomonas</taxon>
    </lineage>
</organism>
<protein>
    <recommendedName>
        <fullName evidence="3">DUF2268 domain-containing protein</fullName>
    </recommendedName>
</protein>
<dbReference type="PROSITE" id="PS51318">
    <property type="entry name" value="TAT"/>
    <property type="match status" value="1"/>
</dbReference>
<accession>A0ABV0B9G4</accession>
<gene>
    <name evidence="1" type="ORF">TPR58_13660</name>
</gene>
<name>A0ABV0B9G4_9SPHN</name>
<dbReference type="RefSeq" id="WP_346247228.1">
    <property type="nucleotide sequence ID" value="NZ_JBDIZK010000007.1"/>
</dbReference>
<reference evidence="1 2" key="1">
    <citation type="submission" date="2024-05" db="EMBL/GenBank/DDBJ databases">
        <title>Sphingomonas sp. HF-S3 16S ribosomal RNA gene Genome sequencing and assembly.</title>
        <authorList>
            <person name="Lee H."/>
        </authorList>
    </citation>
    <scope>NUCLEOTIDE SEQUENCE [LARGE SCALE GENOMIC DNA]</scope>
    <source>
        <strain evidence="1 2">HF-S3</strain>
    </source>
</reference>
<sequence>MTPPPLSRRDLIGRASAALAFAASPVRAKERRRARLRDLMPDFWRVHDGVQGRSVTERADRIGRLFFQRHAELYAALGIATGPGMSSLIHTWLARLDAVNPQARAVSRQAPLAWAAREARFLATFPDQAAGSPIWFLPSLGQFNGLGRVWRRQPGLWFGIDGIVLFQGADANLPVLFDHEAFHLYFMQVGPREPLSPLWYRVWGEGLATVVSARLNPGATRRDLLMTETLAATTPDQLRKAAAAVLPVLDARDRAVQDRFLAADVSDGLPARTGYLLGWQAIDAVAGDTPLPTLAKLRSPDARAMLTAGLERLAKG</sequence>
<dbReference type="EMBL" id="JBDIZK010000007">
    <property type="protein sequence ID" value="MEN3748217.1"/>
    <property type="molecule type" value="Genomic_DNA"/>
</dbReference>
<evidence type="ECO:0000313" key="1">
    <source>
        <dbReference type="EMBL" id="MEN3748217.1"/>
    </source>
</evidence>